<gene>
    <name evidence="2" type="ORF">Sru01_67110</name>
</gene>
<feature type="transmembrane region" description="Helical" evidence="1">
    <location>
        <begin position="67"/>
        <end position="86"/>
    </location>
</feature>
<dbReference type="Proteomes" id="UP000655287">
    <property type="component" value="Unassembled WGS sequence"/>
</dbReference>
<feature type="transmembrane region" description="Helical" evidence="1">
    <location>
        <begin position="98"/>
        <end position="118"/>
    </location>
</feature>
<reference evidence="2" key="1">
    <citation type="submission" date="2021-01" db="EMBL/GenBank/DDBJ databases">
        <title>Whole genome shotgun sequence of Sphaerisporangium rufum NBRC 109079.</title>
        <authorList>
            <person name="Komaki H."/>
            <person name="Tamura T."/>
        </authorList>
    </citation>
    <scope>NUCLEOTIDE SEQUENCE</scope>
    <source>
        <strain evidence="2">NBRC 109079</strain>
    </source>
</reference>
<keyword evidence="1" id="KW-0472">Membrane</keyword>
<accession>A0A919R8V6</accession>
<dbReference type="EMBL" id="BOOU01000108">
    <property type="protein sequence ID" value="GII81729.1"/>
    <property type="molecule type" value="Genomic_DNA"/>
</dbReference>
<dbReference type="RefSeq" id="WP_203994406.1">
    <property type="nucleotide sequence ID" value="NZ_BOOU01000108.1"/>
</dbReference>
<keyword evidence="3" id="KW-1185">Reference proteome</keyword>
<name>A0A919R8V6_9ACTN</name>
<comment type="caution">
    <text evidence="2">The sequence shown here is derived from an EMBL/GenBank/DDBJ whole genome shotgun (WGS) entry which is preliminary data.</text>
</comment>
<keyword evidence="1" id="KW-1133">Transmembrane helix</keyword>
<proteinExistence type="predicted"/>
<sequence>MPASLALASAGTAAIGLLAGGGPADPRLAALPQLLVVLAASAGLSGQEPALDRAAAIRWAPRRALHVVLAGLLAAATLPVLQALGGQPITAGFAARNAAGLAGLAALGAAAAGGTYAWTPPFGWFTVAFFTPPVNAPVLTWMLLPPGDHAAAWTAGALAAGGLLYYAAAGPRR</sequence>
<protein>
    <submittedName>
        <fullName evidence="2">Uncharacterized protein</fullName>
    </submittedName>
</protein>
<feature type="transmembrane region" description="Helical" evidence="1">
    <location>
        <begin position="150"/>
        <end position="168"/>
    </location>
</feature>
<evidence type="ECO:0000256" key="1">
    <source>
        <dbReference type="SAM" id="Phobius"/>
    </source>
</evidence>
<keyword evidence="1" id="KW-0812">Transmembrane</keyword>
<organism evidence="2 3">
    <name type="scientific">Sphaerisporangium rufum</name>
    <dbReference type="NCBI Taxonomy" id="1381558"/>
    <lineage>
        <taxon>Bacteria</taxon>
        <taxon>Bacillati</taxon>
        <taxon>Actinomycetota</taxon>
        <taxon>Actinomycetes</taxon>
        <taxon>Streptosporangiales</taxon>
        <taxon>Streptosporangiaceae</taxon>
        <taxon>Sphaerisporangium</taxon>
    </lineage>
</organism>
<evidence type="ECO:0000313" key="2">
    <source>
        <dbReference type="EMBL" id="GII81729.1"/>
    </source>
</evidence>
<dbReference type="AlphaFoldDB" id="A0A919R8V6"/>
<evidence type="ECO:0000313" key="3">
    <source>
        <dbReference type="Proteomes" id="UP000655287"/>
    </source>
</evidence>